<dbReference type="PANTHER" id="PTHR23423">
    <property type="entry name" value="ORGANIC SOLUTE TRANSPORTER-RELATED"/>
    <property type="match status" value="1"/>
</dbReference>
<protein>
    <submittedName>
        <fullName evidence="5">Uncharacterized protein</fullName>
    </submittedName>
</protein>
<dbReference type="Pfam" id="PF03619">
    <property type="entry name" value="Solute_trans_a"/>
    <property type="match status" value="1"/>
</dbReference>
<keyword evidence="4" id="KW-0472">Membrane</keyword>
<sequence>MYLSMPVQVHACLHEQKFLIGLVLMVPVYAVESVAFICKIMRDCYEPFAMYCFGRYLIACLGSEVRTIEHMETQSQISSSSPLFELEYLDGAVRHPFPLNCFLKHWHLGSDFYDAVKTGIVQYMILKTICALLAILLEFIGAYGGGKFEWRYGVAYILCAFAQVVDDLKFTVSHVVKPVEQGLAKINETFHQISENKKQYEGGRTKGKDDSYIIPMHSCTNELYDLHDCLSEGSISDSRLESRRHQAQNLQLHRLGNQMLLPNVGHSSL</sequence>
<dbReference type="SMART" id="SM01417">
    <property type="entry name" value="Solute_trans_a"/>
    <property type="match status" value="1"/>
</dbReference>
<keyword evidence="2" id="KW-0812">Transmembrane</keyword>
<reference evidence="5" key="2">
    <citation type="submission" date="2019-07" db="EMBL/GenBank/DDBJ databases">
        <authorList>
            <person name="Yang Y."/>
            <person name="Bocs S."/>
            <person name="Baudouin L."/>
        </authorList>
    </citation>
    <scope>NUCLEOTIDE SEQUENCE</scope>
    <source>
        <tissue evidence="5">Spear leaf of Hainan Tall coconut</tissue>
    </source>
</reference>
<dbReference type="GO" id="GO:0016020">
    <property type="term" value="C:membrane"/>
    <property type="evidence" value="ECO:0007669"/>
    <property type="project" value="UniProtKB-SubCell"/>
</dbReference>
<proteinExistence type="predicted"/>
<dbReference type="InterPro" id="IPR005178">
    <property type="entry name" value="Ostalpha/TMEM184C"/>
</dbReference>
<evidence type="ECO:0000256" key="3">
    <source>
        <dbReference type="ARBA" id="ARBA00022989"/>
    </source>
</evidence>
<dbReference type="Proteomes" id="UP000797356">
    <property type="component" value="Chromosome 2"/>
</dbReference>
<accession>A0A8K0MXH5</accession>
<keyword evidence="3" id="KW-1133">Transmembrane helix</keyword>
<dbReference type="OrthoDB" id="5348404at2759"/>
<evidence type="ECO:0000313" key="5">
    <source>
        <dbReference type="EMBL" id="KAG1331189.1"/>
    </source>
</evidence>
<evidence type="ECO:0000256" key="2">
    <source>
        <dbReference type="ARBA" id="ARBA00022692"/>
    </source>
</evidence>
<organism evidence="5 6">
    <name type="scientific">Cocos nucifera</name>
    <name type="common">Coconut palm</name>
    <dbReference type="NCBI Taxonomy" id="13894"/>
    <lineage>
        <taxon>Eukaryota</taxon>
        <taxon>Viridiplantae</taxon>
        <taxon>Streptophyta</taxon>
        <taxon>Embryophyta</taxon>
        <taxon>Tracheophyta</taxon>
        <taxon>Spermatophyta</taxon>
        <taxon>Magnoliopsida</taxon>
        <taxon>Liliopsida</taxon>
        <taxon>Arecaceae</taxon>
        <taxon>Arecoideae</taxon>
        <taxon>Cocoseae</taxon>
        <taxon>Attaleinae</taxon>
        <taxon>Cocos</taxon>
    </lineage>
</organism>
<evidence type="ECO:0000256" key="1">
    <source>
        <dbReference type="ARBA" id="ARBA00004141"/>
    </source>
</evidence>
<comment type="subcellular location">
    <subcellularLocation>
        <location evidence="1">Membrane</location>
        <topology evidence="1">Multi-pass membrane protein</topology>
    </subcellularLocation>
</comment>
<name>A0A8K0MXH5_COCNU</name>
<comment type="caution">
    <text evidence="5">The sequence shown here is derived from an EMBL/GenBank/DDBJ whole genome shotgun (WGS) entry which is preliminary data.</text>
</comment>
<evidence type="ECO:0000313" key="6">
    <source>
        <dbReference type="Proteomes" id="UP000797356"/>
    </source>
</evidence>
<dbReference type="EMBL" id="CM017873">
    <property type="protein sequence ID" value="KAG1331189.1"/>
    <property type="molecule type" value="Genomic_DNA"/>
</dbReference>
<dbReference type="AlphaFoldDB" id="A0A8K0MXH5"/>
<reference evidence="5" key="1">
    <citation type="journal article" date="2017" name="Gigascience">
        <title>The genome draft of coconut (Cocos nucifera).</title>
        <authorList>
            <person name="Xiao Y."/>
            <person name="Xu P."/>
            <person name="Fan H."/>
            <person name="Baudouin L."/>
            <person name="Xia W."/>
            <person name="Bocs S."/>
            <person name="Xu J."/>
            <person name="Li Q."/>
            <person name="Guo A."/>
            <person name="Zhou L."/>
            <person name="Li J."/>
            <person name="Wu Y."/>
            <person name="Ma Z."/>
            <person name="Armero A."/>
            <person name="Issali A.E."/>
            <person name="Liu N."/>
            <person name="Peng M."/>
            <person name="Yang Y."/>
        </authorList>
    </citation>
    <scope>NUCLEOTIDE SEQUENCE</scope>
    <source>
        <tissue evidence="5">Spear leaf of Hainan Tall coconut</tissue>
    </source>
</reference>
<evidence type="ECO:0000256" key="4">
    <source>
        <dbReference type="ARBA" id="ARBA00023136"/>
    </source>
</evidence>
<gene>
    <name evidence="5" type="ORF">COCNU_02G011570</name>
</gene>
<keyword evidence="6" id="KW-1185">Reference proteome</keyword>